<evidence type="ECO:0000313" key="4">
    <source>
        <dbReference type="Proteomes" id="UP000812287"/>
    </source>
</evidence>
<feature type="coiled-coil region" evidence="1">
    <location>
        <begin position="744"/>
        <end position="771"/>
    </location>
</feature>
<dbReference type="AlphaFoldDB" id="A0A9P7VXE0"/>
<dbReference type="InterPro" id="IPR036322">
    <property type="entry name" value="WD40_repeat_dom_sf"/>
</dbReference>
<dbReference type="GO" id="GO:0000278">
    <property type="term" value="P:mitotic cell cycle"/>
    <property type="evidence" value="ECO:0007669"/>
    <property type="project" value="TreeGrafter"/>
</dbReference>
<dbReference type="SMART" id="SM00320">
    <property type="entry name" value="WD40"/>
    <property type="match status" value="4"/>
</dbReference>
<dbReference type="GO" id="GO:0005737">
    <property type="term" value="C:cytoplasm"/>
    <property type="evidence" value="ECO:0007669"/>
    <property type="project" value="TreeGrafter"/>
</dbReference>
<dbReference type="OrthoDB" id="1602884at2759"/>
<accession>A0A9P7VXE0</accession>
<proteinExistence type="predicted"/>
<dbReference type="GO" id="GO:0043015">
    <property type="term" value="F:gamma-tubulin binding"/>
    <property type="evidence" value="ECO:0007669"/>
    <property type="project" value="TreeGrafter"/>
</dbReference>
<dbReference type="RefSeq" id="XP_043041858.1">
    <property type="nucleotide sequence ID" value="XM_043188813.1"/>
</dbReference>
<comment type="caution">
    <text evidence="3">The sequence shown here is derived from an EMBL/GenBank/DDBJ whole genome shotgun (WGS) entry which is preliminary data.</text>
</comment>
<dbReference type="Pfam" id="PF00400">
    <property type="entry name" value="WD40"/>
    <property type="match status" value="1"/>
</dbReference>
<dbReference type="Gene3D" id="2.130.10.10">
    <property type="entry name" value="YVTN repeat-like/Quinoprotein amine dehydrogenase"/>
    <property type="match status" value="2"/>
</dbReference>
<feature type="compositionally biased region" description="Pro residues" evidence="2">
    <location>
        <begin position="562"/>
        <end position="571"/>
    </location>
</feature>
<dbReference type="SUPFAM" id="SSF50978">
    <property type="entry name" value="WD40 repeat-like"/>
    <property type="match status" value="1"/>
</dbReference>
<protein>
    <submittedName>
        <fullName evidence="3">WD40 repeat-like protein</fullName>
    </submittedName>
</protein>
<keyword evidence="4" id="KW-1185">Reference proteome</keyword>
<dbReference type="GO" id="GO:0005814">
    <property type="term" value="C:centriole"/>
    <property type="evidence" value="ECO:0007669"/>
    <property type="project" value="TreeGrafter"/>
</dbReference>
<dbReference type="GO" id="GO:0000922">
    <property type="term" value="C:spindle pole"/>
    <property type="evidence" value="ECO:0007669"/>
    <property type="project" value="TreeGrafter"/>
</dbReference>
<feature type="region of interest" description="Disordered" evidence="2">
    <location>
        <begin position="672"/>
        <end position="697"/>
    </location>
</feature>
<dbReference type="Proteomes" id="UP000812287">
    <property type="component" value="Unassembled WGS sequence"/>
</dbReference>
<feature type="compositionally biased region" description="Polar residues" evidence="2">
    <location>
        <begin position="549"/>
        <end position="560"/>
    </location>
</feature>
<evidence type="ECO:0000313" key="3">
    <source>
        <dbReference type="EMBL" id="KAG7448358.1"/>
    </source>
</evidence>
<gene>
    <name evidence="3" type="ORF">BT62DRAFT_966334</name>
</gene>
<feature type="compositionally biased region" description="Low complexity" evidence="2">
    <location>
        <begin position="501"/>
        <end position="525"/>
    </location>
</feature>
<sequence length="772" mass="82731">MLAVAVTDSLAILDAATVKRSPSSIYPCLNLSSPPTACSWSTDNAFLFLSSTRTVHKYDPTCNTLEDLFTSPGTADISHISVKDKCTVAFSAGDKVHVLECGPTPKIVQTFKSHKSAITSLGISNDGTLLASTSAGGAHVYNLSHGSHTVLRGLPLTGQSIRTCSFHAHSRARLLLGIGKQLVVFDTTRPSGLMKTIPMNASSSGDIVSVSCSPFSKTLVVVATSGGNVGLVDLEKEKGVFRTLNLKVPLTSISFSPEGASIYVGTETGKLLILDLRALDKTPKSIAVSDSGCRVEAFCVQRKVKGAPETKMNPSVAKATNEVTTNASGRLASAVKPAAPPSPSPRKVARVSTGRREPSVARKSSAVSLQRKESSAGSTTKKVFSPVRDPLGNSISLNEDISMQIESLSTMRGAAKRPVKEEKDKASPVSRQLMKKSSMISASTTGSPVKLTKTSPVSSPKAAEVLSRTRTTSSAAREASVALLAPSTSHKENEPPRRTRTVSSTSRTRRLSSTESSISTASTKSRPARTISSVSRTGSDRLSARSRVSKTSVGSSASRNPSPIPPVPPLPAAGVVEQRQRLSPKFSDEPSRTPSPDLPDIHDDPVTPLPAKKGMAVLGLGTPDVERWIQAGELKEFPVQDRKGKGRSVGFMDLREEDRKESSMEIQISPRRVTPMESASWAPSPRRHPIPSSPGGTSAHDFLRSIVGDVMFDYQKETKAQITGLHLEMVRMRRGWRKELGDIMEQCVGDLKDLREENGRLREENARLRRGY</sequence>
<dbReference type="InterPro" id="IPR001680">
    <property type="entry name" value="WD40_rpt"/>
</dbReference>
<feature type="region of interest" description="Disordered" evidence="2">
    <location>
        <begin position="409"/>
        <end position="602"/>
    </location>
</feature>
<dbReference type="InterPro" id="IPR015943">
    <property type="entry name" value="WD40/YVTN_repeat-like_dom_sf"/>
</dbReference>
<feature type="compositionally biased region" description="Polar residues" evidence="2">
    <location>
        <begin position="438"/>
        <end position="458"/>
    </location>
</feature>
<dbReference type="PANTHER" id="PTHR44414">
    <property type="entry name" value="PROTEIN NEDD1"/>
    <property type="match status" value="1"/>
</dbReference>
<dbReference type="EMBL" id="MU250530">
    <property type="protein sequence ID" value="KAG7448358.1"/>
    <property type="molecule type" value="Genomic_DNA"/>
</dbReference>
<evidence type="ECO:0000256" key="1">
    <source>
        <dbReference type="SAM" id="Coils"/>
    </source>
</evidence>
<reference evidence="3" key="1">
    <citation type="submission" date="2020-11" db="EMBL/GenBank/DDBJ databases">
        <title>Adaptations for nitrogen fixation in a non-lichenized fungal sporocarp promotes dispersal by wood-feeding termites.</title>
        <authorList>
            <consortium name="DOE Joint Genome Institute"/>
            <person name="Koch R.A."/>
            <person name="Yoon G."/>
            <person name="Arayal U."/>
            <person name="Lail K."/>
            <person name="Amirebrahimi M."/>
            <person name="Labutti K."/>
            <person name="Lipzen A."/>
            <person name="Riley R."/>
            <person name="Barry K."/>
            <person name="Henrissat B."/>
            <person name="Grigoriev I.V."/>
            <person name="Herr J.R."/>
            <person name="Aime M.C."/>
        </authorList>
    </citation>
    <scope>NUCLEOTIDE SEQUENCE</scope>
    <source>
        <strain evidence="3">MCA 3950</strain>
    </source>
</reference>
<evidence type="ECO:0000256" key="2">
    <source>
        <dbReference type="SAM" id="MobiDB-lite"/>
    </source>
</evidence>
<feature type="region of interest" description="Disordered" evidence="2">
    <location>
        <begin position="328"/>
        <end position="385"/>
    </location>
</feature>
<keyword evidence="1" id="KW-0175">Coiled coil</keyword>
<organism evidence="3 4">
    <name type="scientific">Guyanagaster necrorhizus</name>
    <dbReference type="NCBI Taxonomy" id="856835"/>
    <lineage>
        <taxon>Eukaryota</taxon>
        <taxon>Fungi</taxon>
        <taxon>Dikarya</taxon>
        <taxon>Basidiomycota</taxon>
        <taxon>Agaricomycotina</taxon>
        <taxon>Agaricomycetes</taxon>
        <taxon>Agaricomycetidae</taxon>
        <taxon>Agaricales</taxon>
        <taxon>Marasmiineae</taxon>
        <taxon>Physalacriaceae</taxon>
        <taxon>Guyanagaster</taxon>
    </lineage>
</organism>
<dbReference type="PANTHER" id="PTHR44414:SF1">
    <property type="entry name" value="PROTEIN NEDD1"/>
    <property type="match status" value="1"/>
</dbReference>
<name>A0A9P7VXE0_9AGAR</name>
<dbReference type="InterPro" id="IPR052818">
    <property type="entry name" value="NEDD1_Spindle_Assembly"/>
</dbReference>
<dbReference type="GO" id="GO:0007020">
    <property type="term" value="P:microtubule nucleation"/>
    <property type="evidence" value="ECO:0007669"/>
    <property type="project" value="TreeGrafter"/>
</dbReference>
<dbReference type="GeneID" id="66111110"/>
<dbReference type="GO" id="GO:0036064">
    <property type="term" value="C:ciliary basal body"/>
    <property type="evidence" value="ECO:0007669"/>
    <property type="project" value="TreeGrafter"/>
</dbReference>